<evidence type="ECO:0000313" key="3">
    <source>
        <dbReference type="EMBL" id="QPG06750.1"/>
    </source>
</evidence>
<dbReference type="InterPro" id="IPR007335">
    <property type="entry name" value="DUF413"/>
</dbReference>
<sequence length="118" mass="13351">MTTFSIREPNKVFTDRAKFPYGFKKSGDFSITEADLLGRYGHTLMALEQGSLSPEGADEHQFMAVIKGQTPPANALEKAWLKYVRLARQYRPFFTLNSASKIQYFDDAAENEDYDIAG</sequence>
<reference evidence="3 4" key="1">
    <citation type="submission" date="2020-11" db="EMBL/GenBank/DDBJ databases">
        <title>Complete genome sequence for Salinimonas sp. strain G2-b.</title>
        <authorList>
            <person name="Park S.-J."/>
        </authorList>
    </citation>
    <scope>NUCLEOTIDE SEQUENCE [LARGE SCALE GENOMIC DNA]</scope>
    <source>
        <strain evidence="3 4">G2-b</strain>
    </source>
</reference>
<accession>A0A7S9DZG1</accession>
<comment type="similarity">
    <text evidence="1">Belongs to the MaoP family.</text>
</comment>
<evidence type="ECO:0000313" key="4">
    <source>
        <dbReference type="Proteomes" id="UP000595095"/>
    </source>
</evidence>
<keyword evidence="4" id="KW-1185">Reference proteome</keyword>
<gene>
    <name evidence="3" type="ORF">IT774_06310</name>
</gene>
<dbReference type="EMBL" id="CP064795">
    <property type="protein sequence ID" value="QPG06750.1"/>
    <property type="molecule type" value="Genomic_DNA"/>
</dbReference>
<proteinExistence type="inferred from homology"/>
<name>A0A7S9DZG1_9ALTE</name>
<dbReference type="AlphaFoldDB" id="A0A7S9DZG1"/>
<dbReference type="Pfam" id="PF04219">
    <property type="entry name" value="DUF413"/>
    <property type="match status" value="1"/>
</dbReference>
<evidence type="ECO:0000256" key="1">
    <source>
        <dbReference type="ARBA" id="ARBA00093464"/>
    </source>
</evidence>
<protein>
    <recommendedName>
        <fullName evidence="2">Macrodomain Ori protein</fullName>
    </recommendedName>
</protein>
<dbReference type="KEGG" id="smaa:IT774_06310"/>
<dbReference type="RefSeq" id="WP_195811825.1">
    <property type="nucleotide sequence ID" value="NZ_CP064795.1"/>
</dbReference>
<evidence type="ECO:0000256" key="2">
    <source>
        <dbReference type="ARBA" id="ARBA00093628"/>
    </source>
</evidence>
<organism evidence="3 4">
    <name type="scientific">Salinimonas marina</name>
    <dbReference type="NCBI Taxonomy" id="2785918"/>
    <lineage>
        <taxon>Bacteria</taxon>
        <taxon>Pseudomonadati</taxon>
        <taxon>Pseudomonadota</taxon>
        <taxon>Gammaproteobacteria</taxon>
        <taxon>Alteromonadales</taxon>
        <taxon>Alteromonadaceae</taxon>
        <taxon>Alteromonas/Salinimonas group</taxon>
        <taxon>Salinimonas</taxon>
    </lineage>
</organism>
<dbReference type="Proteomes" id="UP000595095">
    <property type="component" value="Chromosome"/>
</dbReference>